<protein>
    <recommendedName>
        <fullName evidence="3">Ig-like domain-containing protein</fullName>
    </recommendedName>
</protein>
<proteinExistence type="predicted"/>
<dbReference type="FunFam" id="2.60.40.10:FF:000129">
    <property type="entry name" value="CLUMA_CG018772, isoform A"/>
    <property type="match status" value="1"/>
</dbReference>
<dbReference type="InterPro" id="IPR013783">
    <property type="entry name" value="Ig-like_fold"/>
</dbReference>
<name>A0AAV2S7I8_MEGNR</name>
<dbReference type="GO" id="GO:0050808">
    <property type="term" value="P:synapse organization"/>
    <property type="evidence" value="ECO:0007669"/>
    <property type="project" value="TreeGrafter"/>
</dbReference>
<feature type="region of interest" description="Disordered" evidence="1">
    <location>
        <begin position="66"/>
        <end position="130"/>
    </location>
</feature>
<feature type="compositionally biased region" description="Low complexity" evidence="1">
    <location>
        <begin position="86"/>
        <end position="99"/>
    </location>
</feature>
<dbReference type="SMART" id="SM00406">
    <property type="entry name" value="IGv"/>
    <property type="match status" value="1"/>
</dbReference>
<keyword evidence="2" id="KW-1133">Transmembrane helix</keyword>
<keyword evidence="2" id="KW-0472">Membrane</keyword>
<dbReference type="InterPro" id="IPR036179">
    <property type="entry name" value="Ig-like_dom_sf"/>
</dbReference>
<dbReference type="Proteomes" id="UP001497623">
    <property type="component" value="Unassembled WGS sequence"/>
</dbReference>
<feature type="compositionally biased region" description="Basic residues" evidence="1">
    <location>
        <begin position="105"/>
        <end position="123"/>
    </location>
</feature>
<evidence type="ECO:0000256" key="2">
    <source>
        <dbReference type="SAM" id="Phobius"/>
    </source>
</evidence>
<reference evidence="4 5" key="1">
    <citation type="submission" date="2024-05" db="EMBL/GenBank/DDBJ databases">
        <authorList>
            <person name="Wallberg A."/>
        </authorList>
    </citation>
    <scope>NUCLEOTIDE SEQUENCE [LARGE SCALE GENOMIC DNA]</scope>
</reference>
<dbReference type="SUPFAM" id="SSF48726">
    <property type="entry name" value="Immunoglobulin"/>
    <property type="match status" value="2"/>
</dbReference>
<comment type="caution">
    <text evidence="4">The sequence shown here is derived from an EMBL/GenBank/DDBJ whole genome shotgun (WGS) entry which is preliminary data.</text>
</comment>
<keyword evidence="2" id="KW-0812">Transmembrane</keyword>
<evidence type="ECO:0000313" key="5">
    <source>
        <dbReference type="Proteomes" id="UP001497623"/>
    </source>
</evidence>
<evidence type="ECO:0000259" key="3">
    <source>
        <dbReference type="PROSITE" id="PS50835"/>
    </source>
</evidence>
<dbReference type="EMBL" id="CAXKWB010047333">
    <property type="protein sequence ID" value="CAL4165201.1"/>
    <property type="molecule type" value="Genomic_DNA"/>
</dbReference>
<dbReference type="PROSITE" id="PS50835">
    <property type="entry name" value="IG_LIKE"/>
    <property type="match status" value="2"/>
</dbReference>
<dbReference type="Pfam" id="PF07686">
    <property type="entry name" value="V-set"/>
    <property type="match status" value="1"/>
</dbReference>
<dbReference type="InterPro" id="IPR013151">
    <property type="entry name" value="Immunoglobulin_dom"/>
</dbReference>
<dbReference type="Pfam" id="PF00047">
    <property type="entry name" value="ig"/>
    <property type="match status" value="1"/>
</dbReference>
<dbReference type="Gene3D" id="2.60.40.10">
    <property type="entry name" value="Immunoglobulins"/>
    <property type="match status" value="2"/>
</dbReference>
<evidence type="ECO:0000256" key="1">
    <source>
        <dbReference type="SAM" id="MobiDB-lite"/>
    </source>
</evidence>
<dbReference type="PANTHER" id="PTHR23279:SF6">
    <property type="entry name" value="DEFECTIVE PROBOSCIS EXTENSION RESPONSE 7, ISOFORM F"/>
    <property type="match status" value="1"/>
</dbReference>
<feature type="domain" description="Ig-like" evidence="3">
    <location>
        <begin position="368"/>
        <end position="459"/>
    </location>
</feature>
<feature type="non-terminal residue" evidence="4">
    <location>
        <position position="1"/>
    </location>
</feature>
<dbReference type="SMART" id="SM00408">
    <property type="entry name" value="IGc2"/>
    <property type="match status" value="2"/>
</dbReference>
<accession>A0AAV2S7I8</accession>
<dbReference type="InterPro" id="IPR013106">
    <property type="entry name" value="Ig_V-set"/>
</dbReference>
<dbReference type="CDD" id="cd00099">
    <property type="entry name" value="IgV"/>
    <property type="match status" value="1"/>
</dbReference>
<dbReference type="CDD" id="cd00096">
    <property type="entry name" value="Ig"/>
    <property type="match status" value="1"/>
</dbReference>
<dbReference type="InterPro" id="IPR007110">
    <property type="entry name" value="Ig-like_dom"/>
</dbReference>
<organism evidence="4 5">
    <name type="scientific">Meganyctiphanes norvegica</name>
    <name type="common">Northern krill</name>
    <name type="synonym">Thysanopoda norvegica</name>
    <dbReference type="NCBI Taxonomy" id="48144"/>
    <lineage>
        <taxon>Eukaryota</taxon>
        <taxon>Metazoa</taxon>
        <taxon>Ecdysozoa</taxon>
        <taxon>Arthropoda</taxon>
        <taxon>Crustacea</taxon>
        <taxon>Multicrustacea</taxon>
        <taxon>Malacostraca</taxon>
        <taxon>Eumalacostraca</taxon>
        <taxon>Eucarida</taxon>
        <taxon>Euphausiacea</taxon>
        <taxon>Euphausiidae</taxon>
        <taxon>Meganyctiphanes</taxon>
    </lineage>
</organism>
<keyword evidence="5" id="KW-1185">Reference proteome</keyword>
<dbReference type="InterPro" id="IPR003599">
    <property type="entry name" value="Ig_sub"/>
</dbReference>
<dbReference type="InterPro" id="IPR003598">
    <property type="entry name" value="Ig_sub2"/>
</dbReference>
<feature type="region of interest" description="Disordered" evidence="1">
    <location>
        <begin position="171"/>
        <end position="218"/>
    </location>
</feature>
<dbReference type="AlphaFoldDB" id="A0AAV2S7I8"/>
<feature type="compositionally biased region" description="Gly residues" evidence="1">
    <location>
        <begin position="189"/>
        <end position="214"/>
    </location>
</feature>
<sequence>DYCESKAGFLSNIPLDAAVDITADAPTVLPANYPDFDSDSKIPGRHIPRLPYHHLPQHVFYQQEKHLQNHPSRSHHNPYPQLDYPSSTSSRKSSSSSSSDTRYLTNHHHPHRHHHQHHHHHQHSASVGHKLEDLKDKPQDFPITRRSNRQKQAYGIGLDYGPRALGVVATGAGGGNTVDSHPEDHTHRGGGQHGGGGGGGGGNGVGGHRGGGGYAHAYKGSKDVKETYKGPSTPPRPKFDISLPRNITVQRGKTAVLSCRVLNQGDKSVSWIRSKSLAILAVDKYKYSTDQRISVVYNEPNLEWVLRIRGVRTNDSGVYECQVSTKPVISFVVTMDVVDPVQPSFSYPKMSDQQQVMEPPLVKTDTVPRATIINGPEIFVHHGSLINLTCLVIHGTRSPVFVYWFHENQVIDYNWRSGVTVTTEQSRDTTSHLQVTHAQLNDSGKYICRPNHGEEASVRLHVLSGEYQAAMQTNTSTRLSWIPAMFILGTCLGAFLSMCICPHS</sequence>
<dbReference type="SMART" id="SM00409">
    <property type="entry name" value="IG"/>
    <property type="match status" value="2"/>
</dbReference>
<dbReference type="GO" id="GO:0032589">
    <property type="term" value="C:neuron projection membrane"/>
    <property type="evidence" value="ECO:0007669"/>
    <property type="project" value="TreeGrafter"/>
</dbReference>
<evidence type="ECO:0000313" key="4">
    <source>
        <dbReference type="EMBL" id="CAL4165201.1"/>
    </source>
</evidence>
<feature type="domain" description="Ig-like" evidence="3">
    <location>
        <begin position="237"/>
        <end position="334"/>
    </location>
</feature>
<feature type="transmembrane region" description="Helical" evidence="2">
    <location>
        <begin position="481"/>
        <end position="501"/>
    </location>
</feature>
<dbReference type="PANTHER" id="PTHR23279">
    <property type="entry name" value="DEFECTIVE PROBOSCIS EXTENSION RESPONSE DPR -RELATED"/>
    <property type="match status" value="1"/>
</dbReference>
<dbReference type="InterPro" id="IPR037448">
    <property type="entry name" value="Zig-8"/>
</dbReference>
<gene>
    <name evidence="4" type="ORF">MNOR_LOCUS33228</name>
</gene>